<proteinExistence type="predicted"/>
<evidence type="ECO:0000313" key="3">
    <source>
        <dbReference type="Proteomes" id="UP000054007"/>
    </source>
</evidence>
<evidence type="ECO:0000313" key="2">
    <source>
        <dbReference type="EMBL" id="KIY61723.1"/>
    </source>
</evidence>
<name>A0A0D7ATP5_9AGAR</name>
<organism evidence="2 3">
    <name type="scientific">Cylindrobasidium torrendii FP15055 ss-10</name>
    <dbReference type="NCBI Taxonomy" id="1314674"/>
    <lineage>
        <taxon>Eukaryota</taxon>
        <taxon>Fungi</taxon>
        <taxon>Dikarya</taxon>
        <taxon>Basidiomycota</taxon>
        <taxon>Agaricomycotina</taxon>
        <taxon>Agaricomycetes</taxon>
        <taxon>Agaricomycetidae</taxon>
        <taxon>Agaricales</taxon>
        <taxon>Marasmiineae</taxon>
        <taxon>Physalacriaceae</taxon>
        <taxon>Cylindrobasidium</taxon>
    </lineage>
</organism>
<gene>
    <name evidence="2" type="ORF">CYLTODRAFT_427386</name>
</gene>
<accession>A0A0D7ATP5</accession>
<reference evidence="2 3" key="1">
    <citation type="journal article" date="2015" name="Fungal Genet. Biol.">
        <title>Evolution of novel wood decay mechanisms in Agaricales revealed by the genome sequences of Fistulina hepatica and Cylindrobasidium torrendii.</title>
        <authorList>
            <person name="Floudas D."/>
            <person name="Held B.W."/>
            <person name="Riley R."/>
            <person name="Nagy L.G."/>
            <person name="Koehler G."/>
            <person name="Ransdell A.S."/>
            <person name="Younus H."/>
            <person name="Chow J."/>
            <person name="Chiniquy J."/>
            <person name="Lipzen A."/>
            <person name="Tritt A."/>
            <person name="Sun H."/>
            <person name="Haridas S."/>
            <person name="LaButti K."/>
            <person name="Ohm R.A."/>
            <person name="Kues U."/>
            <person name="Blanchette R.A."/>
            <person name="Grigoriev I.V."/>
            <person name="Minto R.E."/>
            <person name="Hibbett D.S."/>
        </authorList>
    </citation>
    <scope>NUCLEOTIDE SEQUENCE [LARGE SCALE GENOMIC DNA]</scope>
    <source>
        <strain evidence="2 3">FP15055 ss-10</strain>
    </source>
</reference>
<sequence>MATPYTEDCISFTGIFGEPVGFPIFTDPQNPFLRLHELGSGMKSGEIIKSLYEPGNYLYLQRDFGARAFFSGHAFVPLDETLQAMANIYQKNQQCLYEDRARIKINLDALECTFVAATMSRPLFLRHPITGIITKHEHPYPAFPTIRLRTADPIMVASKACYQLSTSLQKRPNLLLQFEDAQEYFYRNPPIRWFSRANRPVIPKPPLIPAPPSATASSLLPAHCIVRPAMSTTTPSTQDRRLRKRQRDTAPSGECPPTKRSRGAPCIPLRRNPPRAAKNNGRKM</sequence>
<feature type="region of interest" description="Disordered" evidence="1">
    <location>
        <begin position="228"/>
        <end position="284"/>
    </location>
</feature>
<dbReference type="EMBL" id="KN880884">
    <property type="protein sequence ID" value="KIY61723.1"/>
    <property type="molecule type" value="Genomic_DNA"/>
</dbReference>
<dbReference type="Proteomes" id="UP000054007">
    <property type="component" value="Unassembled WGS sequence"/>
</dbReference>
<protein>
    <submittedName>
        <fullName evidence="2">Uncharacterized protein</fullName>
    </submittedName>
</protein>
<keyword evidence="3" id="KW-1185">Reference proteome</keyword>
<evidence type="ECO:0000256" key="1">
    <source>
        <dbReference type="SAM" id="MobiDB-lite"/>
    </source>
</evidence>
<dbReference type="AlphaFoldDB" id="A0A0D7ATP5"/>